<dbReference type="Proteomes" id="UP000251869">
    <property type="component" value="Unassembled WGS sequence"/>
</dbReference>
<dbReference type="NCBIfam" id="TIGR01682">
    <property type="entry name" value="moaD"/>
    <property type="match status" value="1"/>
</dbReference>
<dbReference type="SUPFAM" id="SSF54285">
    <property type="entry name" value="MoaD/ThiS"/>
    <property type="match status" value="1"/>
</dbReference>
<name>A0A365K6P6_9BACL</name>
<evidence type="ECO:0000256" key="8">
    <source>
        <dbReference type="ARBA" id="ARBA00075076"/>
    </source>
</evidence>
<dbReference type="EMBL" id="QLZQ01000002">
    <property type="protein sequence ID" value="RAZ68321.1"/>
    <property type="molecule type" value="Genomic_DNA"/>
</dbReference>
<evidence type="ECO:0000313" key="14">
    <source>
        <dbReference type="Proteomes" id="UP000251869"/>
    </source>
</evidence>
<dbReference type="InterPro" id="IPR003749">
    <property type="entry name" value="ThiS/MoaD-like"/>
</dbReference>
<comment type="pathway">
    <text evidence="1">Cofactor biosynthesis; molybdopterin biosynthesis.</text>
</comment>
<comment type="similarity">
    <text evidence="4">Belongs to the MoaD family.</text>
</comment>
<evidence type="ECO:0000256" key="2">
    <source>
        <dbReference type="ARBA" id="ARBA00022741"/>
    </source>
</evidence>
<dbReference type="NCBIfam" id="TIGR01687">
    <property type="entry name" value="moaD_arch"/>
    <property type="match status" value="1"/>
</dbReference>
<dbReference type="InterPro" id="IPR012675">
    <property type="entry name" value="Beta-grasp_dom_sf"/>
</dbReference>
<evidence type="ECO:0000313" key="13">
    <source>
        <dbReference type="EMBL" id="RAZ68321.1"/>
    </source>
</evidence>
<keyword evidence="2" id="KW-0547">Nucleotide-binding</keyword>
<dbReference type="InterPro" id="IPR016155">
    <property type="entry name" value="Mopterin_synth/thiamin_S_b"/>
</dbReference>
<dbReference type="Gene3D" id="3.10.20.30">
    <property type="match status" value="1"/>
</dbReference>
<comment type="caution">
    <text evidence="13">The sequence shown here is derived from an EMBL/GenBank/DDBJ whole genome shotgun (WGS) entry which is preliminary data.</text>
</comment>
<evidence type="ECO:0000256" key="6">
    <source>
        <dbReference type="ARBA" id="ARBA00054425"/>
    </source>
</evidence>
<evidence type="ECO:0000256" key="5">
    <source>
        <dbReference type="ARBA" id="ARBA00024247"/>
    </source>
</evidence>
<proteinExistence type="inferred from homology"/>
<dbReference type="InterPro" id="IPR044672">
    <property type="entry name" value="MOCS2A"/>
</dbReference>
<dbReference type="InterPro" id="IPR010038">
    <property type="entry name" value="MoaD_arc-typ"/>
</dbReference>
<gene>
    <name evidence="13" type="primary">moaD</name>
    <name evidence="13" type="ORF">DP119_06540</name>
</gene>
<accession>A0A365K6P6</accession>
<dbReference type="PANTHER" id="PTHR33359:SF1">
    <property type="entry name" value="MOLYBDOPTERIN SYNTHASE SULFUR CARRIER SUBUNIT"/>
    <property type="match status" value="1"/>
</dbReference>
<evidence type="ECO:0000256" key="4">
    <source>
        <dbReference type="ARBA" id="ARBA00024200"/>
    </source>
</evidence>
<dbReference type="Pfam" id="PF02597">
    <property type="entry name" value="ThiS"/>
    <property type="match status" value="1"/>
</dbReference>
<evidence type="ECO:0000256" key="11">
    <source>
        <dbReference type="ARBA" id="ARBA00078020"/>
    </source>
</evidence>
<comment type="function">
    <text evidence="6">Involved in sulfur transfer in the conversion of molybdopterin precursor Z to molybdopterin.</text>
</comment>
<reference evidence="13 14" key="1">
    <citation type="submission" date="2018-06" db="EMBL/GenBank/DDBJ databases">
        <title>The draft genome sequences of strains SCU63 and S1.</title>
        <authorList>
            <person name="Gan L."/>
        </authorList>
    </citation>
    <scope>NUCLEOTIDE SEQUENCE [LARGE SCALE GENOMIC DNA]</scope>
    <source>
        <strain evidence="13 14">S1</strain>
    </source>
</reference>
<evidence type="ECO:0000256" key="9">
    <source>
        <dbReference type="ARBA" id="ARBA00076711"/>
    </source>
</evidence>
<dbReference type="GO" id="GO:0000166">
    <property type="term" value="F:nucleotide binding"/>
    <property type="evidence" value="ECO:0007669"/>
    <property type="project" value="UniProtKB-KW"/>
</dbReference>
<evidence type="ECO:0000256" key="12">
    <source>
        <dbReference type="ARBA" id="ARBA00078992"/>
    </source>
</evidence>
<dbReference type="UniPathway" id="UPA00344"/>
<dbReference type="CDD" id="cd00754">
    <property type="entry name" value="Ubl_MoaD"/>
    <property type="match status" value="1"/>
</dbReference>
<evidence type="ECO:0000256" key="7">
    <source>
        <dbReference type="ARBA" id="ARBA00063099"/>
    </source>
</evidence>
<organism evidence="13 14">
    <name type="scientific">Planococcus maitriensis</name>
    <dbReference type="NCBI Taxonomy" id="221799"/>
    <lineage>
        <taxon>Bacteria</taxon>
        <taxon>Bacillati</taxon>
        <taxon>Bacillota</taxon>
        <taxon>Bacilli</taxon>
        <taxon>Bacillales</taxon>
        <taxon>Caryophanaceae</taxon>
        <taxon>Planococcus</taxon>
    </lineage>
</organism>
<protein>
    <recommendedName>
        <fullName evidence="5">Molybdopterin synthase sulfur carrier subunit</fullName>
    </recommendedName>
    <alternativeName>
        <fullName evidence="11">MPT synthase subunit 1</fullName>
    </alternativeName>
    <alternativeName>
        <fullName evidence="8">Molybdenum cofactor biosynthesis protein D</fullName>
    </alternativeName>
    <alternativeName>
        <fullName evidence="10">Molybdopterin-converting factor small subunit</fullName>
    </alternativeName>
    <alternativeName>
        <fullName evidence="9">Molybdopterin-converting factor subunit 1</fullName>
    </alternativeName>
    <alternativeName>
        <fullName evidence="12">Sulfur carrier protein MoaD</fullName>
    </alternativeName>
</protein>
<dbReference type="GO" id="GO:1990133">
    <property type="term" value="C:molybdopterin adenylyltransferase complex"/>
    <property type="evidence" value="ECO:0007669"/>
    <property type="project" value="TreeGrafter"/>
</dbReference>
<dbReference type="AlphaFoldDB" id="A0A365K6P6"/>
<sequence>MITVHYFAGIRELTGTATEELSLSGKTVGQLKEELIKKYPSLQESSIQFAVNEEYALPAELLAAGDVVALIPPVSGG</sequence>
<evidence type="ECO:0000256" key="3">
    <source>
        <dbReference type="ARBA" id="ARBA00023150"/>
    </source>
</evidence>
<dbReference type="GO" id="GO:0006777">
    <property type="term" value="P:Mo-molybdopterin cofactor biosynthetic process"/>
    <property type="evidence" value="ECO:0007669"/>
    <property type="project" value="UniProtKB-KW"/>
</dbReference>
<evidence type="ECO:0000256" key="1">
    <source>
        <dbReference type="ARBA" id="ARBA00005046"/>
    </source>
</evidence>
<dbReference type="OrthoDB" id="9801945at2"/>
<comment type="subunit">
    <text evidence="7">Heterotetramer of 2 MoaD subunits and 2 MoaE subunits. Forms a stable heterotetrameric complex of 2 MoaD and 2 MoeB during adenylation of MoaD by MoeB. During catalysis MoaD shuttles between the two heterotetrameric complexes.</text>
</comment>
<dbReference type="PANTHER" id="PTHR33359">
    <property type="entry name" value="MOLYBDOPTERIN SYNTHASE SULFUR CARRIER SUBUNIT"/>
    <property type="match status" value="1"/>
</dbReference>
<keyword evidence="14" id="KW-1185">Reference proteome</keyword>
<keyword evidence="3" id="KW-0501">Molybdenum cofactor biosynthesis</keyword>
<evidence type="ECO:0000256" key="10">
    <source>
        <dbReference type="ARBA" id="ARBA00077809"/>
    </source>
</evidence>
<dbReference type="FunFam" id="3.10.20.30:FF:000010">
    <property type="entry name" value="Molybdopterin synthase sulfur carrier subunit"/>
    <property type="match status" value="1"/>
</dbReference>